<dbReference type="EMBL" id="CM029047">
    <property type="protein sequence ID" value="KAG2585423.1"/>
    <property type="molecule type" value="Genomic_DNA"/>
</dbReference>
<keyword evidence="4" id="KW-0675">Receptor</keyword>
<gene>
    <name evidence="7" type="ORF">PVAP13_6KG389800</name>
</gene>
<dbReference type="AlphaFoldDB" id="A0A8T0RL00"/>
<dbReference type="GO" id="GO:0009881">
    <property type="term" value="F:photoreceptor activity"/>
    <property type="evidence" value="ECO:0007669"/>
    <property type="project" value="UniProtKB-KW"/>
</dbReference>
<dbReference type="NCBIfam" id="TIGR00229">
    <property type="entry name" value="sensory_box"/>
    <property type="match status" value="1"/>
</dbReference>
<evidence type="ECO:0000313" key="7">
    <source>
        <dbReference type="EMBL" id="KAG2585423.1"/>
    </source>
</evidence>
<evidence type="ECO:0000256" key="1">
    <source>
        <dbReference type="ARBA" id="ARBA00022543"/>
    </source>
</evidence>
<proteinExistence type="predicted"/>
<organism evidence="7 8">
    <name type="scientific">Panicum virgatum</name>
    <name type="common">Blackwell switchgrass</name>
    <dbReference type="NCBI Taxonomy" id="38727"/>
    <lineage>
        <taxon>Eukaryota</taxon>
        <taxon>Viridiplantae</taxon>
        <taxon>Streptophyta</taxon>
        <taxon>Embryophyta</taxon>
        <taxon>Tracheophyta</taxon>
        <taxon>Spermatophyta</taxon>
        <taxon>Magnoliopsida</taxon>
        <taxon>Liliopsida</taxon>
        <taxon>Poales</taxon>
        <taxon>Poaceae</taxon>
        <taxon>PACMAD clade</taxon>
        <taxon>Panicoideae</taxon>
        <taxon>Panicodae</taxon>
        <taxon>Paniceae</taxon>
        <taxon>Panicinae</taxon>
        <taxon>Panicum</taxon>
        <taxon>Panicum sect. Hiantes</taxon>
    </lineage>
</organism>
<reference evidence="7 8" key="1">
    <citation type="submission" date="2020-05" db="EMBL/GenBank/DDBJ databases">
        <title>WGS assembly of Panicum virgatum.</title>
        <authorList>
            <person name="Lovell J.T."/>
            <person name="Jenkins J."/>
            <person name="Shu S."/>
            <person name="Juenger T.E."/>
            <person name="Schmutz J."/>
        </authorList>
    </citation>
    <scope>NUCLEOTIDE SEQUENCE [LARGE SCALE GENOMIC DNA]</scope>
    <source>
        <strain evidence="8">cv. AP13</strain>
    </source>
</reference>
<evidence type="ECO:0000256" key="2">
    <source>
        <dbReference type="ARBA" id="ARBA00022606"/>
    </source>
</evidence>
<dbReference type="Proteomes" id="UP000823388">
    <property type="component" value="Chromosome 6K"/>
</dbReference>
<evidence type="ECO:0000256" key="4">
    <source>
        <dbReference type="ARBA" id="ARBA00023170"/>
    </source>
</evidence>
<protein>
    <recommendedName>
        <fullName evidence="6">PAS domain-containing protein</fullName>
    </recommendedName>
</protein>
<dbReference type="Pfam" id="PF00989">
    <property type="entry name" value="PAS"/>
    <property type="match status" value="1"/>
</dbReference>
<keyword evidence="2" id="KW-0716">Sensory transduction</keyword>
<keyword evidence="3" id="KW-0157">Chromophore</keyword>
<evidence type="ECO:0000256" key="5">
    <source>
        <dbReference type="SAM" id="MobiDB-lite"/>
    </source>
</evidence>
<accession>A0A8T0RL00</accession>
<dbReference type="SMART" id="SM00091">
    <property type="entry name" value="PAS"/>
    <property type="match status" value="1"/>
</dbReference>
<comment type="caution">
    <text evidence="7">The sequence shown here is derived from an EMBL/GenBank/DDBJ whole genome shotgun (WGS) entry which is preliminary data.</text>
</comment>
<keyword evidence="1" id="KW-0600">Photoreceptor protein</keyword>
<name>A0A8T0RL00_PANVG</name>
<dbReference type="InterPro" id="IPR013767">
    <property type="entry name" value="PAS_fold"/>
</dbReference>
<dbReference type="InterPro" id="IPR035965">
    <property type="entry name" value="PAS-like_dom_sf"/>
</dbReference>
<dbReference type="GO" id="GO:0006355">
    <property type="term" value="P:regulation of DNA-templated transcription"/>
    <property type="evidence" value="ECO:0007669"/>
    <property type="project" value="InterPro"/>
</dbReference>
<evidence type="ECO:0000313" key="8">
    <source>
        <dbReference type="Proteomes" id="UP000823388"/>
    </source>
</evidence>
<keyword evidence="8" id="KW-1185">Reference proteome</keyword>
<feature type="compositionally biased region" description="Basic and acidic residues" evidence="5">
    <location>
        <begin position="47"/>
        <end position="57"/>
    </location>
</feature>
<dbReference type="CDD" id="cd00130">
    <property type="entry name" value="PAS"/>
    <property type="match status" value="1"/>
</dbReference>
<evidence type="ECO:0000259" key="6">
    <source>
        <dbReference type="PROSITE" id="PS50112"/>
    </source>
</evidence>
<dbReference type="Gene3D" id="3.30.450.20">
    <property type="entry name" value="PAS domain"/>
    <property type="match status" value="1"/>
</dbReference>
<sequence length="204" mass="22784">MDAEELLKRIRELEEGQAELKREVSDLVTATEHRAKQQPAAAVPTASRRELRRDVSKHQLLLPPPERRGAPSSSSRRRLPPPPPPVGRTGLSRRHHAMVLQSLGQAVHILDLQGNVIYWNRCAEHLYGYPASEAIGRNVTDLLVHADDIGPSTNIIGSIFAGKCWRGKFPVKNKSGERFSILTNGTPLYDDDGTMHDRPRLSLR</sequence>
<feature type="domain" description="PAS" evidence="6">
    <location>
        <begin position="92"/>
        <end position="148"/>
    </location>
</feature>
<dbReference type="OrthoDB" id="671533at2759"/>
<feature type="region of interest" description="Disordered" evidence="5">
    <location>
        <begin position="29"/>
        <end position="91"/>
    </location>
</feature>
<dbReference type="SUPFAM" id="SSF55785">
    <property type="entry name" value="PYP-like sensor domain (PAS domain)"/>
    <property type="match status" value="1"/>
</dbReference>
<dbReference type="InterPro" id="IPR000014">
    <property type="entry name" value="PAS"/>
</dbReference>
<dbReference type="PROSITE" id="PS50112">
    <property type="entry name" value="PAS"/>
    <property type="match status" value="1"/>
</dbReference>
<evidence type="ECO:0000256" key="3">
    <source>
        <dbReference type="ARBA" id="ARBA00022991"/>
    </source>
</evidence>